<keyword evidence="2" id="KW-1185">Reference proteome</keyword>
<gene>
    <name evidence="1" type="ORF">ACFPM7_14135</name>
</gene>
<name>A0ABW0EQ85_9PSEU</name>
<organism evidence="1 2">
    <name type="scientific">Actinokineospora guangxiensis</name>
    <dbReference type="NCBI Taxonomy" id="1490288"/>
    <lineage>
        <taxon>Bacteria</taxon>
        <taxon>Bacillati</taxon>
        <taxon>Actinomycetota</taxon>
        <taxon>Actinomycetes</taxon>
        <taxon>Pseudonocardiales</taxon>
        <taxon>Pseudonocardiaceae</taxon>
        <taxon>Actinokineospora</taxon>
    </lineage>
</organism>
<accession>A0ABW0EQ85</accession>
<evidence type="ECO:0000313" key="1">
    <source>
        <dbReference type="EMBL" id="MFC5288195.1"/>
    </source>
</evidence>
<comment type="caution">
    <text evidence="1">The sequence shown here is derived from an EMBL/GenBank/DDBJ whole genome shotgun (WGS) entry which is preliminary data.</text>
</comment>
<protein>
    <submittedName>
        <fullName evidence="1">Uncharacterized protein</fullName>
    </submittedName>
</protein>
<dbReference type="EMBL" id="JBHSKF010000005">
    <property type="protein sequence ID" value="MFC5288195.1"/>
    <property type="molecule type" value="Genomic_DNA"/>
</dbReference>
<dbReference type="Proteomes" id="UP001596157">
    <property type="component" value="Unassembled WGS sequence"/>
</dbReference>
<sequence>MAGELRDNVVWLSANDDGTYRISSAADALRAQVTSGLATYGETSTLAVMTCTLPGKKAGTSLVYHPGGDSDGAKLTAGVSGLGVLGGLMKSSEARKGNYYYVHSRVVDHRQPGKGYGGLVQAGAAAISLGVSLHKLWKAHKFKDEGYYTDEKKPSLVIRGRVSLTDLRPYHDIY</sequence>
<evidence type="ECO:0000313" key="2">
    <source>
        <dbReference type="Proteomes" id="UP001596157"/>
    </source>
</evidence>
<dbReference type="RefSeq" id="WP_378247890.1">
    <property type="nucleotide sequence ID" value="NZ_JBHSKF010000005.1"/>
</dbReference>
<reference evidence="2" key="1">
    <citation type="journal article" date="2019" name="Int. J. Syst. Evol. Microbiol.">
        <title>The Global Catalogue of Microorganisms (GCM) 10K type strain sequencing project: providing services to taxonomists for standard genome sequencing and annotation.</title>
        <authorList>
            <consortium name="The Broad Institute Genomics Platform"/>
            <consortium name="The Broad Institute Genome Sequencing Center for Infectious Disease"/>
            <person name="Wu L."/>
            <person name="Ma J."/>
        </authorList>
    </citation>
    <scope>NUCLEOTIDE SEQUENCE [LARGE SCALE GENOMIC DNA]</scope>
    <source>
        <strain evidence="2">CCUG 59778</strain>
    </source>
</reference>
<proteinExistence type="predicted"/>